<dbReference type="Pfam" id="PF00535">
    <property type="entry name" value="Glycos_transf_2"/>
    <property type="match status" value="1"/>
</dbReference>
<evidence type="ECO:0000256" key="5">
    <source>
        <dbReference type="SAM" id="MobiDB-lite"/>
    </source>
</evidence>
<gene>
    <name evidence="7" type="ORF">I2501_00635</name>
</gene>
<dbReference type="GO" id="GO:0016757">
    <property type="term" value="F:glycosyltransferase activity"/>
    <property type="evidence" value="ECO:0007669"/>
    <property type="project" value="UniProtKB-KW"/>
</dbReference>
<comment type="similarity">
    <text evidence="2">Belongs to the glycosyltransferase 2 family.</text>
</comment>
<dbReference type="PANTHER" id="PTHR43179:SF12">
    <property type="entry name" value="GALACTOFURANOSYLTRANSFERASE GLFT2"/>
    <property type="match status" value="1"/>
</dbReference>
<dbReference type="InterPro" id="IPR001173">
    <property type="entry name" value="Glyco_trans_2-like"/>
</dbReference>
<feature type="region of interest" description="Disordered" evidence="5">
    <location>
        <begin position="1"/>
        <end position="33"/>
    </location>
</feature>
<evidence type="ECO:0000259" key="6">
    <source>
        <dbReference type="Pfam" id="PF00535"/>
    </source>
</evidence>
<protein>
    <submittedName>
        <fullName evidence="7">Glycosyltransferase family 2 protein</fullName>
    </submittedName>
</protein>
<feature type="domain" description="Glycosyltransferase 2-like" evidence="6">
    <location>
        <begin position="39"/>
        <end position="207"/>
    </location>
</feature>
<evidence type="ECO:0000256" key="3">
    <source>
        <dbReference type="ARBA" id="ARBA00022676"/>
    </source>
</evidence>
<evidence type="ECO:0000256" key="1">
    <source>
        <dbReference type="ARBA" id="ARBA00004776"/>
    </source>
</evidence>
<dbReference type="Gene3D" id="3.90.550.10">
    <property type="entry name" value="Spore Coat Polysaccharide Biosynthesis Protein SpsA, Chain A"/>
    <property type="match status" value="1"/>
</dbReference>
<comment type="caution">
    <text evidence="7">The sequence shown here is derived from an EMBL/GenBank/DDBJ whole genome shotgun (WGS) entry which is preliminary data.</text>
</comment>
<dbReference type="InterPro" id="IPR029044">
    <property type="entry name" value="Nucleotide-diphossugar_trans"/>
</dbReference>
<comment type="pathway">
    <text evidence="1">Cell wall biogenesis; cell wall polysaccharide biosynthesis.</text>
</comment>
<evidence type="ECO:0000256" key="4">
    <source>
        <dbReference type="ARBA" id="ARBA00022679"/>
    </source>
</evidence>
<keyword evidence="8" id="KW-1185">Reference proteome</keyword>
<feature type="compositionally biased region" description="Basic and acidic residues" evidence="5">
    <location>
        <begin position="343"/>
        <end position="352"/>
    </location>
</feature>
<name>A0A931B436_9ACTN</name>
<evidence type="ECO:0000313" key="7">
    <source>
        <dbReference type="EMBL" id="MBF9066540.1"/>
    </source>
</evidence>
<organism evidence="7 8">
    <name type="scientific">Streptacidiphilus fuscans</name>
    <dbReference type="NCBI Taxonomy" id="2789292"/>
    <lineage>
        <taxon>Bacteria</taxon>
        <taxon>Bacillati</taxon>
        <taxon>Actinomycetota</taxon>
        <taxon>Actinomycetes</taxon>
        <taxon>Kitasatosporales</taxon>
        <taxon>Streptomycetaceae</taxon>
        <taxon>Streptacidiphilus</taxon>
    </lineage>
</organism>
<evidence type="ECO:0000256" key="2">
    <source>
        <dbReference type="ARBA" id="ARBA00006739"/>
    </source>
</evidence>
<accession>A0A931B436</accession>
<keyword evidence="4" id="KW-0808">Transferase</keyword>
<proteinExistence type="inferred from homology"/>
<dbReference type="AlphaFoldDB" id="A0A931B436"/>
<feature type="region of interest" description="Disordered" evidence="5">
    <location>
        <begin position="343"/>
        <end position="363"/>
    </location>
</feature>
<sequence>MPQPPPLAVPGPEAEPEAETPTATATATETETRSEATLSVVICCWTMDRWDDLRDAVGSVSPARQPGVRETVLVVDHNPALEERARAELTGADGFGDLHVVANAGPRGLSGGRNTGVELVHGDVVAFLDDDAAAQPGWAQALLAGYADPSVAGVGGAVHALWESGRPRWFPEEFDWVVGCSYRGLPEHPARVRNFIGANMSFRRSALLVAGGFRTDLGRVGSRPLGCEETELCLRLAAALPGSVLRTEPTAAVRHHVPPQRATWRYFRARCYAEGLSKAAVARFSGRGPALASERAYLRRTVPHGLLTALTGGRAGRAAALCLGVTTTVCGYAWGCTGGRPHLADRADEQGVREQGQTGGETA</sequence>
<evidence type="ECO:0000313" key="8">
    <source>
        <dbReference type="Proteomes" id="UP000657385"/>
    </source>
</evidence>
<dbReference type="PANTHER" id="PTHR43179">
    <property type="entry name" value="RHAMNOSYLTRANSFERASE WBBL"/>
    <property type="match status" value="1"/>
</dbReference>
<dbReference type="SUPFAM" id="SSF53448">
    <property type="entry name" value="Nucleotide-diphospho-sugar transferases"/>
    <property type="match status" value="1"/>
</dbReference>
<keyword evidence="3" id="KW-0328">Glycosyltransferase</keyword>
<feature type="compositionally biased region" description="Low complexity" evidence="5">
    <location>
        <begin position="19"/>
        <end position="29"/>
    </location>
</feature>
<dbReference type="EMBL" id="JADPRT010000001">
    <property type="protein sequence ID" value="MBF9066540.1"/>
    <property type="molecule type" value="Genomic_DNA"/>
</dbReference>
<dbReference type="Proteomes" id="UP000657385">
    <property type="component" value="Unassembled WGS sequence"/>
</dbReference>
<reference evidence="7" key="1">
    <citation type="submission" date="2020-11" db="EMBL/GenBank/DDBJ databases">
        <title>Isolation and identification of active actinomycetes.</title>
        <authorList>
            <person name="Yu B."/>
        </authorList>
    </citation>
    <scope>NUCLEOTIDE SEQUENCE</scope>
    <source>
        <strain evidence="7">NEAU-YB345</strain>
    </source>
</reference>